<feature type="domain" description="CCHC-type" evidence="3">
    <location>
        <begin position="105"/>
        <end position="119"/>
    </location>
</feature>
<dbReference type="GO" id="GO:0003676">
    <property type="term" value="F:nucleic acid binding"/>
    <property type="evidence" value="ECO:0007669"/>
    <property type="project" value="InterPro"/>
</dbReference>
<dbReference type="PROSITE" id="PS50158">
    <property type="entry name" value="ZF_CCHC"/>
    <property type="match status" value="1"/>
</dbReference>
<gene>
    <name evidence="4" type="ORF">QYE76_042082</name>
</gene>
<evidence type="ECO:0000259" key="3">
    <source>
        <dbReference type="PROSITE" id="PS50158"/>
    </source>
</evidence>
<dbReference type="InterPro" id="IPR001878">
    <property type="entry name" value="Znf_CCHC"/>
</dbReference>
<keyword evidence="1" id="KW-0479">Metal-binding</keyword>
<accession>A0AAD8TEK7</accession>
<evidence type="ECO:0000256" key="2">
    <source>
        <dbReference type="SAM" id="MobiDB-lite"/>
    </source>
</evidence>
<feature type="region of interest" description="Disordered" evidence="2">
    <location>
        <begin position="81"/>
        <end position="101"/>
    </location>
</feature>
<reference evidence="4" key="1">
    <citation type="submission" date="2023-07" db="EMBL/GenBank/DDBJ databases">
        <title>A chromosome-level genome assembly of Lolium multiflorum.</title>
        <authorList>
            <person name="Chen Y."/>
            <person name="Copetti D."/>
            <person name="Kolliker R."/>
            <person name="Studer B."/>
        </authorList>
    </citation>
    <scope>NUCLEOTIDE SEQUENCE</scope>
    <source>
        <strain evidence="4">02402/16</strain>
        <tissue evidence="4">Leaf</tissue>
    </source>
</reference>
<name>A0AAD8TEK7_LOLMU</name>
<dbReference type="PANTHER" id="PTHR33325:SF10">
    <property type="entry name" value="CCHC-TYPE DOMAIN-CONTAINING PROTEIN"/>
    <property type="match status" value="1"/>
</dbReference>
<protein>
    <recommendedName>
        <fullName evidence="3">CCHC-type domain-containing protein</fullName>
    </recommendedName>
</protein>
<dbReference type="PANTHER" id="PTHR33325">
    <property type="entry name" value="ZINC FINGER, CCHC-TYPE-RELATED"/>
    <property type="match status" value="1"/>
</dbReference>
<sequence>MFVLLSEAANQEVCSTGQSTIWHLHHAWELPGYDSKTAPELVCLRGRTLFRKLRKTVPLGSAAHAAHCEEEMEPFRTERGTCGNRGGYHPKNQQTGKGEARPQDCFRCGSKTHFSRQCRAPKHVVDAYKANKARETHLLQVEAPPAPAAAPVMIPVPNAAPGMAQVEAPVAALQVVPVNAEVPMEVEHVVPPPVPQLDIDAASAMIANEEKLSEMEISAEVDGFLADSI</sequence>
<dbReference type="AlphaFoldDB" id="A0AAD8TEK7"/>
<dbReference type="GO" id="GO:0008270">
    <property type="term" value="F:zinc ion binding"/>
    <property type="evidence" value="ECO:0007669"/>
    <property type="project" value="UniProtKB-KW"/>
</dbReference>
<comment type="caution">
    <text evidence="4">The sequence shown here is derived from an EMBL/GenBank/DDBJ whole genome shotgun (WGS) entry which is preliminary data.</text>
</comment>
<evidence type="ECO:0000313" key="5">
    <source>
        <dbReference type="Proteomes" id="UP001231189"/>
    </source>
</evidence>
<keyword evidence="1" id="KW-0863">Zinc-finger</keyword>
<proteinExistence type="predicted"/>
<dbReference type="Proteomes" id="UP001231189">
    <property type="component" value="Unassembled WGS sequence"/>
</dbReference>
<organism evidence="4 5">
    <name type="scientific">Lolium multiflorum</name>
    <name type="common">Italian ryegrass</name>
    <name type="synonym">Lolium perenne subsp. multiflorum</name>
    <dbReference type="NCBI Taxonomy" id="4521"/>
    <lineage>
        <taxon>Eukaryota</taxon>
        <taxon>Viridiplantae</taxon>
        <taxon>Streptophyta</taxon>
        <taxon>Embryophyta</taxon>
        <taxon>Tracheophyta</taxon>
        <taxon>Spermatophyta</taxon>
        <taxon>Magnoliopsida</taxon>
        <taxon>Liliopsida</taxon>
        <taxon>Poales</taxon>
        <taxon>Poaceae</taxon>
        <taxon>BOP clade</taxon>
        <taxon>Pooideae</taxon>
        <taxon>Poodae</taxon>
        <taxon>Poeae</taxon>
        <taxon>Poeae Chloroplast Group 2 (Poeae type)</taxon>
        <taxon>Loliodinae</taxon>
        <taxon>Loliinae</taxon>
        <taxon>Lolium</taxon>
    </lineage>
</organism>
<evidence type="ECO:0000313" key="4">
    <source>
        <dbReference type="EMBL" id="KAK1681234.1"/>
    </source>
</evidence>
<evidence type="ECO:0000256" key="1">
    <source>
        <dbReference type="PROSITE-ProRule" id="PRU00047"/>
    </source>
</evidence>
<dbReference type="EMBL" id="JAUUTY010000002">
    <property type="protein sequence ID" value="KAK1681234.1"/>
    <property type="molecule type" value="Genomic_DNA"/>
</dbReference>
<keyword evidence="1" id="KW-0862">Zinc</keyword>
<dbReference type="SMART" id="SM00343">
    <property type="entry name" value="ZnF_C2HC"/>
    <property type="match status" value="1"/>
</dbReference>
<keyword evidence="5" id="KW-1185">Reference proteome</keyword>